<dbReference type="GO" id="GO:0009360">
    <property type="term" value="C:DNA polymerase III complex"/>
    <property type="evidence" value="ECO:0007669"/>
    <property type="project" value="TreeGrafter"/>
</dbReference>
<evidence type="ECO:0000256" key="2">
    <source>
        <dbReference type="ARBA" id="ARBA00022932"/>
    </source>
</evidence>
<gene>
    <name evidence="4" type="ORF">E4A48_12100</name>
</gene>
<dbReference type="GO" id="GO:0006261">
    <property type="term" value="P:DNA-templated DNA replication"/>
    <property type="evidence" value="ECO:0007669"/>
    <property type="project" value="TreeGrafter"/>
</dbReference>
<proteinExistence type="predicted"/>
<dbReference type="InterPro" id="IPR050238">
    <property type="entry name" value="DNA_Rep/Repair_Clamp_Loader"/>
</dbReference>
<keyword evidence="4" id="KW-0808">Transferase</keyword>
<dbReference type="AlphaFoldDB" id="A0A514EE68"/>
<dbReference type="GO" id="GO:0003887">
    <property type="term" value="F:DNA-directed DNA polymerase activity"/>
    <property type="evidence" value="ECO:0007669"/>
    <property type="project" value="UniProtKB-KW"/>
</dbReference>
<dbReference type="SUPFAM" id="SSF52540">
    <property type="entry name" value="P-loop containing nucleoside triphosphate hydrolases"/>
    <property type="match status" value="1"/>
</dbReference>
<dbReference type="InterPro" id="IPR027417">
    <property type="entry name" value="P-loop_NTPase"/>
</dbReference>
<sequence>MSAASTETLPFAPWQQRAYEQTVAALDAGRLGHGLLICGPDGLGKRAVALQLAAHVLGQGEPAANLRSAQLIAAGTHPDLQLISFIPNRTGDKLRTEIVIEQVREISQKLSLTPQYGIAQVVVVDPADAINRAACNALLKTLEEPQPGRYLWLISAQPARLPATIRSRCQRLEFKLPPADEAIAWLLAQEFPEKTAREALAAARGHPGLAAQWLREDGLKLRRQVAADLEQVAAGTLGTVEAAQRWSADGFAEQRLGHAADLALAQASQAGLTDPARLHKLATWFDAANRTRDLLRTTVRGDLAIAELLLAWRDGDRPVRRGAQR</sequence>
<keyword evidence="5" id="KW-1185">Reference proteome</keyword>
<evidence type="ECO:0000256" key="1">
    <source>
        <dbReference type="ARBA" id="ARBA00012417"/>
    </source>
</evidence>
<dbReference type="Gene3D" id="3.40.50.300">
    <property type="entry name" value="P-loop containing nucleotide triphosphate hydrolases"/>
    <property type="match status" value="1"/>
</dbReference>
<accession>A0A514EE68</accession>
<evidence type="ECO:0000313" key="4">
    <source>
        <dbReference type="EMBL" id="QDI04336.1"/>
    </source>
</evidence>
<dbReference type="RefSeq" id="WP_142742508.1">
    <property type="nucleotide sequence ID" value="NZ_CP038228.1"/>
</dbReference>
<protein>
    <recommendedName>
        <fullName evidence="1">DNA-directed DNA polymerase</fullName>
        <ecNumber evidence="1">2.7.7.7</ecNumber>
    </recommendedName>
</protein>
<name>A0A514EE68_9XANT</name>
<comment type="catalytic activity">
    <reaction evidence="3">
        <text>DNA(n) + a 2'-deoxyribonucleoside 5'-triphosphate = DNA(n+1) + diphosphate</text>
        <dbReference type="Rhea" id="RHEA:22508"/>
        <dbReference type="Rhea" id="RHEA-COMP:17339"/>
        <dbReference type="Rhea" id="RHEA-COMP:17340"/>
        <dbReference type="ChEBI" id="CHEBI:33019"/>
        <dbReference type="ChEBI" id="CHEBI:61560"/>
        <dbReference type="ChEBI" id="CHEBI:173112"/>
        <dbReference type="EC" id="2.7.7.7"/>
    </reaction>
</comment>
<organism evidence="4 5">
    <name type="scientific">Xanthomonas cerealis pv. cerealis</name>
    <dbReference type="NCBI Taxonomy" id="152263"/>
    <lineage>
        <taxon>Bacteria</taxon>
        <taxon>Pseudomonadati</taxon>
        <taxon>Pseudomonadota</taxon>
        <taxon>Gammaproteobacteria</taxon>
        <taxon>Lysobacterales</taxon>
        <taxon>Lysobacteraceae</taxon>
        <taxon>Xanthomonas</taxon>
        <taxon>Xanthomonas translucens group</taxon>
        <taxon>Xanthomonas cerealis</taxon>
    </lineage>
</organism>
<dbReference type="EC" id="2.7.7.7" evidence="1"/>
<evidence type="ECO:0000256" key="3">
    <source>
        <dbReference type="ARBA" id="ARBA00049244"/>
    </source>
</evidence>
<dbReference type="PANTHER" id="PTHR11669:SF8">
    <property type="entry name" value="DNA POLYMERASE III SUBUNIT DELTA"/>
    <property type="match status" value="1"/>
</dbReference>
<dbReference type="NCBIfam" id="NF006447">
    <property type="entry name" value="PRK08769.1"/>
    <property type="match status" value="1"/>
</dbReference>
<reference evidence="4 5" key="1">
    <citation type="submission" date="2019-03" db="EMBL/GenBank/DDBJ databases">
        <title>Tal1 in Xanthomonas translucens pv. cerealis Contributes to Virulence in Bacterial Leaf Streak of Wheat.</title>
        <authorList>
            <person name="Shah S.M.A."/>
            <person name="Haq F."/>
            <person name="Ma W."/>
            <person name="Xu X."/>
            <person name="Wang S."/>
            <person name="Xu Z."/>
            <person name="Zou L."/>
            <person name="Zhu B."/>
            <person name="Chen G."/>
        </authorList>
    </citation>
    <scope>NUCLEOTIDE SEQUENCE [LARGE SCALE GENOMIC DNA]</scope>
    <source>
        <strain evidence="4 5">01</strain>
    </source>
</reference>
<dbReference type="EMBL" id="CP038228">
    <property type="protein sequence ID" value="QDI04336.1"/>
    <property type="molecule type" value="Genomic_DNA"/>
</dbReference>
<dbReference type="PANTHER" id="PTHR11669">
    <property type="entry name" value="REPLICATION FACTOR C / DNA POLYMERASE III GAMMA-TAU SUBUNIT"/>
    <property type="match status" value="1"/>
</dbReference>
<dbReference type="Proteomes" id="UP000319349">
    <property type="component" value="Chromosome"/>
</dbReference>
<keyword evidence="4" id="KW-0548">Nucleotidyltransferase</keyword>
<evidence type="ECO:0000313" key="5">
    <source>
        <dbReference type="Proteomes" id="UP000319349"/>
    </source>
</evidence>
<dbReference type="Pfam" id="PF13177">
    <property type="entry name" value="DNA_pol3_delta2"/>
    <property type="match status" value="1"/>
</dbReference>
<keyword evidence="2" id="KW-0239">DNA-directed DNA polymerase</keyword>